<proteinExistence type="predicted"/>
<accession>A0A0E9X2S7</accession>
<dbReference type="EMBL" id="GBXM01011540">
    <property type="protein sequence ID" value="JAH97037.1"/>
    <property type="molecule type" value="Transcribed_RNA"/>
</dbReference>
<dbReference type="AlphaFoldDB" id="A0A0E9X2S7"/>
<name>A0A0E9X2S7_ANGAN</name>
<reference evidence="1" key="2">
    <citation type="journal article" date="2015" name="Fish Shellfish Immunol.">
        <title>Early steps in the European eel (Anguilla anguilla)-Vibrio vulnificus interaction in the gills: Role of the RtxA13 toxin.</title>
        <authorList>
            <person name="Callol A."/>
            <person name="Pajuelo D."/>
            <person name="Ebbesson L."/>
            <person name="Teles M."/>
            <person name="MacKenzie S."/>
            <person name="Amaro C."/>
        </authorList>
    </citation>
    <scope>NUCLEOTIDE SEQUENCE</scope>
</reference>
<protein>
    <submittedName>
        <fullName evidence="1">Uncharacterized protein</fullName>
    </submittedName>
</protein>
<reference evidence="1" key="1">
    <citation type="submission" date="2014-11" db="EMBL/GenBank/DDBJ databases">
        <authorList>
            <person name="Amaro Gonzalez C."/>
        </authorList>
    </citation>
    <scope>NUCLEOTIDE SEQUENCE</scope>
</reference>
<organism evidence="1">
    <name type="scientific">Anguilla anguilla</name>
    <name type="common">European freshwater eel</name>
    <name type="synonym">Muraena anguilla</name>
    <dbReference type="NCBI Taxonomy" id="7936"/>
    <lineage>
        <taxon>Eukaryota</taxon>
        <taxon>Metazoa</taxon>
        <taxon>Chordata</taxon>
        <taxon>Craniata</taxon>
        <taxon>Vertebrata</taxon>
        <taxon>Euteleostomi</taxon>
        <taxon>Actinopterygii</taxon>
        <taxon>Neopterygii</taxon>
        <taxon>Teleostei</taxon>
        <taxon>Anguilliformes</taxon>
        <taxon>Anguillidae</taxon>
        <taxon>Anguilla</taxon>
    </lineage>
</organism>
<sequence>MLKRLAKAHIIQHTHINTRKSILKVQASLISSFSETFHFDNKNSCYSNTSTGSMNTLIPAKQKRGWAKTSLFEKRIRKAILQHQRTFTCRHHVTV</sequence>
<evidence type="ECO:0000313" key="1">
    <source>
        <dbReference type="EMBL" id="JAH97037.1"/>
    </source>
</evidence>